<organism evidence="2 3">
    <name type="scientific">Tessaracoccus palaemonis</name>
    <dbReference type="NCBI Taxonomy" id="2829499"/>
    <lineage>
        <taxon>Bacteria</taxon>
        <taxon>Bacillati</taxon>
        <taxon>Actinomycetota</taxon>
        <taxon>Actinomycetes</taxon>
        <taxon>Propionibacteriales</taxon>
        <taxon>Propionibacteriaceae</taxon>
        <taxon>Tessaracoccus</taxon>
    </lineage>
</organism>
<name>A0ABX8SJA2_9ACTN</name>
<gene>
    <name evidence="2" type="ORF">KDB89_02815</name>
</gene>
<dbReference type="EMBL" id="CP079216">
    <property type="protein sequence ID" value="QXT63431.1"/>
    <property type="molecule type" value="Genomic_DNA"/>
</dbReference>
<proteinExistence type="predicted"/>
<reference evidence="2 3" key="1">
    <citation type="submission" date="2021-07" db="EMBL/GenBank/DDBJ databases">
        <title>complete genome sequencing of Tessaracoccus sp.J1M15.</title>
        <authorList>
            <person name="Bae J.-W."/>
            <person name="Kim D.-y."/>
        </authorList>
    </citation>
    <scope>NUCLEOTIDE SEQUENCE [LARGE SCALE GENOMIC DNA]</scope>
    <source>
        <strain evidence="2 3">J1M15</strain>
    </source>
</reference>
<dbReference type="RefSeq" id="WP_219083335.1">
    <property type="nucleotide sequence ID" value="NZ_CP079216.1"/>
</dbReference>
<keyword evidence="3" id="KW-1185">Reference proteome</keyword>
<evidence type="ECO:0000259" key="1">
    <source>
        <dbReference type="Pfam" id="PF01266"/>
    </source>
</evidence>
<dbReference type="Proteomes" id="UP000824504">
    <property type="component" value="Chromosome"/>
</dbReference>
<evidence type="ECO:0000313" key="2">
    <source>
        <dbReference type="EMBL" id="QXT63431.1"/>
    </source>
</evidence>
<sequence length="359" mass="37629">MAHDVAVLGATIAGLTVARRLAHKGYDVLVLDPNPEGDSAAIGHGVAAVGHASTIANMANAYGLDAAREHIRRNLSGFHEIRRIHPDHTMLALSDRSLPGGDESESRSIVELYREEGIEADLLVAPDGVSVRTQALSVDVAAYAATLRAAAVAAGANVVHGVTVAHLTRREGVTRVHFRNNLAWVRDIGTVGARAVIDTLGVSPWGAAARVAPAQWVPVVRCTPRKALSQVSLCATSAAWMIRPLGDRALVLGQKASVGRVAQAGVELHDWCVEHLGATDLAEGRLAIDPSDHGRPVVGASAIPGGYYARGNGRGELMNGTASGWYLAELIGGQRSAGGAMPPLSRLRAYGASRLRRRG</sequence>
<evidence type="ECO:0000313" key="3">
    <source>
        <dbReference type="Proteomes" id="UP000824504"/>
    </source>
</evidence>
<dbReference type="InterPro" id="IPR006076">
    <property type="entry name" value="FAD-dep_OxRdtase"/>
</dbReference>
<feature type="domain" description="FAD dependent oxidoreductase" evidence="1">
    <location>
        <begin position="4"/>
        <end position="330"/>
    </location>
</feature>
<dbReference type="Pfam" id="PF01266">
    <property type="entry name" value="DAO"/>
    <property type="match status" value="1"/>
</dbReference>
<accession>A0ABX8SJA2</accession>
<protein>
    <submittedName>
        <fullName evidence="2">FAD-dependent oxidoreductase</fullName>
    </submittedName>
</protein>